<sequence>MPFDGILVERRLCQKPWFGKKADRSPYDLHELHSLHCITSCDDQCFALNWTGAIVSNSLPSCYLQERTRNASYPSLISKVSTNQCWRPMQAFVAFQTSPYSLFPVPN</sequence>
<protein>
    <submittedName>
        <fullName evidence="1">Uncharacterized protein</fullName>
    </submittedName>
</protein>
<accession>A0A1Y2A5X5</accession>
<keyword evidence="2" id="KW-1185">Reference proteome</keyword>
<evidence type="ECO:0000313" key="2">
    <source>
        <dbReference type="Proteomes" id="UP000193642"/>
    </source>
</evidence>
<proteinExistence type="predicted"/>
<reference evidence="1 2" key="1">
    <citation type="submission" date="2016-07" db="EMBL/GenBank/DDBJ databases">
        <title>Pervasive Adenine N6-methylation of Active Genes in Fungi.</title>
        <authorList>
            <consortium name="DOE Joint Genome Institute"/>
            <person name="Mondo S.J."/>
            <person name="Dannebaum R.O."/>
            <person name="Kuo R.C."/>
            <person name="Labutti K."/>
            <person name="Haridas S."/>
            <person name="Kuo A."/>
            <person name="Salamov A."/>
            <person name="Ahrendt S.R."/>
            <person name="Lipzen A."/>
            <person name="Sullivan W."/>
            <person name="Andreopoulos W.B."/>
            <person name="Clum A."/>
            <person name="Lindquist E."/>
            <person name="Daum C."/>
            <person name="Ramamoorthy G.K."/>
            <person name="Gryganskyi A."/>
            <person name="Culley D."/>
            <person name="Magnuson J.K."/>
            <person name="James T.Y."/>
            <person name="O'Malley M.A."/>
            <person name="Stajich J.E."/>
            <person name="Spatafora J.W."/>
            <person name="Visel A."/>
            <person name="Grigoriev I.V."/>
        </authorList>
    </citation>
    <scope>NUCLEOTIDE SEQUENCE [LARGE SCALE GENOMIC DNA]</scope>
    <source>
        <strain evidence="1 2">JEL800</strain>
    </source>
</reference>
<dbReference type="EMBL" id="MCGO01000282">
    <property type="protein sequence ID" value="ORY17901.1"/>
    <property type="molecule type" value="Genomic_DNA"/>
</dbReference>
<name>A0A1Y2A5X5_9FUNG</name>
<dbReference type="Proteomes" id="UP000193642">
    <property type="component" value="Unassembled WGS sequence"/>
</dbReference>
<gene>
    <name evidence="1" type="ORF">BCR33DRAFT_302339</name>
</gene>
<organism evidence="1 2">
    <name type="scientific">Rhizoclosmatium globosum</name>
    <dbReference type="NCBI Taxonomy" id="329046"/>
    <lineage>
        <taxon>Eukaryota</taxon>
        <taxon>Fungi</taxon>
        <taxon>Fungi incertae sedis</taxon>
        <taxon>Chytridiomycota</taxon>
        <taxon>Chytridiomycota incertae sedis</taxon>
        <taxon>Chytridiomycetes</taxon>
        <taxon>Chytridiales</taxon>
        <taxon>Chytriomycetaceae</taxon>
        <taxon>Rhizoclosmatium</taxon>
    </lineage>
</organism>
<comment type="caution">
    <text evidence="1">The sequence shown here is derived from an EMBL/GenBank/DDBJ whole genome shotgun (WGS) entry which is preliminary data.</text>
</comment>
<evidence type="ECO:0000313" key="1">
    <source>
        <dbReference type="EMBL" id="ORY17901.1"/>
    </source>
</evidence>
<dbReference type="AlphaFoldDB" id="A0A1Y2A5X5"/>